<protein>
    <recommendedName>
        <fullName evidence="3 10">Protein phosphatase CheZ</fullName>
        <ecNumber evidence="10">3.1.3.-</ecNumber>
    </recommendedName>
    <alternativeName>
        <fullName evidence="9 10">Chemotaxis protein CheZ</fullName>
    </alternativeName>
</protein>
<keyword evidence="4 10" id="KW-0963">Cytoplasm</keyword>
<dbReference type="RefSeq" id="WP_212682750.1">
    <property type="nucleotide sequence ID" value="NZ_JAGSPM010000001.1"/>
</dbReference>
<dbReference type="InterPro" id="IPR050992">
    <property type="entry name" value="CheZ_family_phosphatases"/>
</dbReference>
<comment type="caution">
    <text evidence="12">The sequence shown here is derived from an EMBL/GenBank/DDBJ whole genome shotgun (WGS) entry which is preliminary data.</text>
</comment>
<comment type="function">
    <text evidence="10">Plays an important role in bacterial chemotaxis signal transduction pathway by accelerating the dephosphorylation of phosphorylated CheY (CheY-P).</text>
</comment>
<accession>A0A941DD67</accession>
<keyword evidence="5 10" id="KW-0145">Chemotaxis</keyword>
<dbReference type="GO" id="GO:0005737">
    <property type="term" value="C:cytoplasm"/>
    <property type="evidence" value="ECO:0007669"/>
    <property type="project" value="UniProtKB-SubCell"/>
</dbReference>
<evidence type="ECO:0000256" key="10">
    <source>
        <dbReference type="PIRNR" id="PIRNR002884"/>
    </source>
</evidence>
<evidence type="ECO:0000313" key="13">
    <source>
        <dbReference type="Proteomes" id="UP000680158"/>
    </source>
</evidence>
<keyword evidence="13" id="KW-1185">Reference proteome</keyword>
<evidence type="ECO:0000256" key="8">
    <source>
        <dbReference type="ARBA" id="ARBA00022912"/>
    </source>
</evidence>
<organism evidence="12 13">
    <name type="scientific">Undibacterium baiyunense</name>
    <dbReference type="NCBI Taxonomy" id="2828731"/>
    <lineage>
        <taxon>Bacteria</taxon>
        <taxon>Pseudomonadati</taxon>
        <taxon>Pseudomonadota</taxon>
        <taxon>Betaproteobacteria</taxon>
        <taxon>Burkholderiales</taxon>
        <taxon>Oxalobacteraceae</taxon>
        <taxon>Undibacterium</taxon>
    </lineage>
</organism>
<evidence type="ECO:0000256" key="6">
    <source>
        <dbReference type="ARBA" id="ARBA00022779"/>
    </source>
</evidence>
<dbReference type="SUPFAM" id="SSF75708">
    <property type="entry name" value="Chemotaxis phosphatase CheZ"/>
    <property type="match status" value="1"/>
</dbReference>
<dbReference type="Proteomes" id="UP000680158">
    <property type="component" value="Unassembled WGS sequence"/>
</dbReference>
<feature type="site" description="Enhances dephosphorylation of CheY-P" evidence="11">
    <location>
        <position position="153"/>
    </location>
</feature>
<comment type="subcellular location">
    <subcellularLocation>
        <location evidence="1 10">Cytoplasm</location>
    </subcellularLocation>
</comment>
<dbReference type="Pfam" id="PF04344">
    <property type="entry name" value="CheZ"/>
    <property type="match status" value="1"/>
</dbReference>
<dbReference type="EC" id="3.1.3.-" evidence="10"/>
<sequence length="216" mass="23453">MTQAAPSLHMINSEHTEGDSELMYKGLGHVVRALHDALTWVGADGILAEASTEFPSARERLNHIGALTEKAANKVLSAVEETLPLQQATIKDAELILQAKDKQALDNFSKEELIHLNLQMLSFIQQTHENSLRTEQSLSDIMMAQDFQDLTGQLIKKVVGLLERTEKDLLGLLLSGAPEGAVSFNKKEDLLAGPGAVGGVQLSQDNVDDLLSDLGF</sequence>
<evidence type="ECO:0000313" key="12">
    <source>
        <dbReference type="EMBL" id="MBR7745305.1"/>
    </source>
</evidence>
<gene>
    <name evidence="12" type="ORF">KDM92_01815</name>
</gene>
<keyword evidence="8 10" id="KW-0904">Protein phosphatase</keyword>
<dbReference type="PIRSF" id="PIRSF002884">
    <property type="entry name" value="CheZ"/>
    <property type="match status" value="1"/>
</dbReference>
<evidence type="ECO:0000256" key="9">
    <source>
        <dbReference type="ARBA" id="ARBA00029599"/>
    </source>
</evidence>
<keyword evidence="7 10" id="KW-0378">Hydrolase</keyword>
<dbReference type="EMBL" id="JAGSPM010000001">
    <property type="protein sequence ID" value="MBR7745305.1"/>
    <property type="molecule type" value="Genomic_DNA"/>
</dbReference>
<evidence type="ECO:0000256" key="7">
    <source>
        <dbReference type="ARBA" id="ARBA00022801"/>
    </source>
</evidence>
<dbReference type="GO" id="GO:0050920">
    <property type="term" value="P:regulation of chemotaxis"/>
    <property type="evidence" value="ECO:0007669"/>
    <property type="project" value="InterPro"/>
</dbReference>
<evidence type="ECO:0000256" key="3">
    <source>
        <dbReference type="ARBA" id="ARBA00018484"/>
    </source>
</evidence>
<keyword evidence="6 10" id="KW-0283">Flagellar rotation</keyword>
<dbReference type="GO" id="GO:0097588">
    <property type="term" value="P:archaeal or bacterial-type flagellum-dependent cell motility"/>
    <property type="evidence" value="ECO:0007669"/>
    <property type="project" value="UniProtKB-KW"/>
</dbReference>
<dbReference type="GO" id="GO:0006935">
    <property type="term" value="P:chemotaxis"/>
    <property type="evidence" value="ECO:0007669"/>
    <property type="project" value="UniProtKB-KW"/>
</dbReference>
<evidence type="ECO:0000256" key="1">
    <source>
        <dbReference type="ARBA" id="ARBA00004496"/>
    </source>
</evidence>
<comment type="subunit">
    <text evidence="10">Homodimer.</text>
</comment>
<evidence type="ECO:0000256" key="5">
    <source>
        <dbReference type="ARBA" id="ARBA00022500"/>
    </source>
</evidence>
<evidence type="ECO:0000256" key="2">
    <source>
        <dbReference type="ARBA" id="ARBA00005908"/>
    </source>
</evidence>
<dbReference type="AlphaFoldDB" id="A0A941DD67"/>
<evidence type="ECO:0000256" key="11">
    <source>
        <dbReference type="PIRSR" id="PIRSR002884-1"/>
    </source>
</evidence>
<reference evidence="12 13" key="1">
    <citation type="submission" date="2021-04" db="EMBL/GenBank/DDBJ databases">
        <title>novel species isolated from subtropical streams in China.</title>
        <authorList>
            <person name="Lu H."/>
        </authorList>
    </citation>
    <scope>NUCLEOTIDE SEQUENCE [LARGE SCALE GENOMIC DNA]</scope>
    <source>
        <strain evidence="12 13">BYS107W</strain>
    </source>
</reference>
<dbReference type="PANTHER" id="PTHR43693:SF1">
    <property type="entry name" value="PROTEIN PHOSPHATASE CHEZ"/>
    <property type="match status" value="1"/>
</dbReference>
<dbReference type="InterPro" id="IPR007439">
    <property type="entry name" value="Chemotax_Pase_CheZ"/>
</dbReference>
<proteinExistence type="inferred from homology"/>
<comment type="similarity">
    <text evidence="2 10">Belongs to the CheZ family.</text>
</comment>
<dbReference type="PANTHER" id="PTHR43693">
    <property type="entry name" value="PROTEIN PHOSPHATASE CHEZ"/>
    <property type="match status" value="1"/>
</dbReference>
<dbReference type="GO" id="GO:0009288">
    <property type="term" value="C:bacterial-type flagellum"/>
    <property type="evidence" value="ECO:0007669"/>
    <property type="project" value="InterPro"/>
</dbReference>
<dbReference type="GO" id="GO:0004721">
    <property type="term" value="F:phosphoprotein phosphatase activity"/>
    <property type="evidence" value="ECO:0007669"/>
    <property type="project" value="UniProtKB-KW"/>
</dbReference>
<dbReference type="Gene3D" id="1.10.287.500">
    <property type="entry name" value="Helix hairpin bin"/>
    <property type="match status" value="1"/>
</dbReference>
<name>A0A941DD67_9BURK</name>
<evidence type="ECO:0000256" key="4">
    <source>
        <dbReference type="ARBA" id="ARBA00022490"/>
    </source>
</evidence>